<dbReference type="GO" id="GO:0050660">
    <property type="term" value="F:flavin adenine dinucleotide binding"/>
    <property type="evidence" value="ECO:0007669"/>
    <property type="project" value="InterPro"/>
</dbReference>
<comment type="similarity">
    <text evidence="2">Belongs to the GMC oxidoreductase family.</text>
</comment>
<dbReference type="Gene3D" id="3.30.560.10">
    <property type="entry name" value="Glucose Oxidase, domain 3"/>
    <property type="match status" value="1"/>
</dbReference>
<dbReference type="CDD" id="cd07821">
    <property type="entry name" value="PYR_PYL_RCAR_like"/>
    <property type="match status" value="1"/>
</dbReference>
<dbReference type="InterPro" id="IPR036412">
    <property type="entry name" value="HAD-like_sf"/>
</dbReference>
<keyword evidence="5" id="KW-1133">Transmembrane helix</keyword>
<dbReference type="NCBIfam" id="TIGR01662">
    <property type="entry name" value="HAD-SF-IIIA"/>
    <property type="match status" value="1"/>
</dbReference>
<dbReference type="InterPro" id="IPR013954">
    <property type="entry name" value="PNK3P"/>
</dbReference>
<dbReference type="SUPFAM" id="SSF55961">
    <property type="entry name" value="Bet v1-like"/>
    <property type="match status" value="1"/>
</dbReference>
<gene>
    <name evidence="7" type="ORF">EDS130_LOCUS32357</name>
</gene>
<dbReference type="InterPro" id="IPR012132">
    <property type="entry name" value="GMC_OxRdtase"/>
</dbReference>
<keyword evidence="5" id="KW-0812">Transmembrane</keyword>
<evidence type="ECO:0000256" key="4">
    <source>
        <dbReference type="ARBA" id="ARBA00022827"/>
    </source>
</evidence>
<evidence type="ECO:0000256" key="2">
    <source>
        <dbReference type="ARBA" id="ARBA00010790"/>
    </source>
</evidence>
<dbReference type="Pfam" id="PF10604">
    <property type="entry name" value="Polyketide_cyc2"/>
    <property type="match status" value="1"/>
</dbReference>
<feature type="domain" description="Glucose-methanol-choline oxidoreductase N-terminal" evidence="6">
    <location>
        <begin position="355"/>
        <end position="369"/>
    </location>
</feature>
<accession>A0A815G414</accession>
<dbReference type="Pfam" id="PF05199">
    <property type="entry name" value="GMC_oxred_C"/>
    <property type="match status" value="1"/>
</dbReference>
<keyword evidence="3" id="KW-0285">Flavoprotein</keyword>
<dbReference type="InterPro" id="IPR006549">
    <property type="entry name" value="HAD-SF_hydro_IIIA"/>
</dbReference>
<evidence type="ECO:0000256" key="3">
    <source>
        <dbReference type="ARBA" id="ARBA00022630"/>
    </source>
</evidence>
<dbReference type="InterPro" id="IPR007867">
    <property type="entry name" value="GMC_OxRtase_C"/>
</dbReference>
<dbReference type="InterPro" id="IPR036188">
    <property type="entry name" value="FAD/NAD-bd_sf"/>
</dbReference>
<dbReference type="PANTHER" id="PTHR11552:SF147">
    <property type="entry name" value="CHOLINE DEHYDROGENASE, MITOCHONDRIAL"/>
    <property type="match status" value="1"/>
</dbReference>
<proteinExistence type="inferred from homology"/>
<dbReference type="PROSITE" id="PS00624">
    <property type="entry name" value="GMC_OXRED_2"/>
    <property type="match status" value="1"/>
</dbReference>
<keyword evidence="5" id="KW-0472">Membrane</keyword>
<dbReference type="GO" id="GO:0016614">
    <property type="term" value="F:oxidoreductase activity, acting on CH-OH group of donors"/>
    <property type="evidence" value="ECO:0007669"/>
    <property type="project" value="InterPro"/>
</dbReference>
<comment type="caution">
    <text evidence="7">The sequence shown here is derived from an EMBL/GenBank/DDBJ whole genome shotgun (WGS) entry which is preliminary data.</text>
</comment>
<dbReference type="Pfam" id="PF00732">
    <property type="entry name" value="GMC_oxred_N"/>
    <property type="match status" value="1"/>
</dbReference>
<dbReference type="PANTHER" id="PTHR11552">
    <property type="entry name" value="GLUCOSE-METHANOL-CHOLINE GMC OXIDOREDUCTASE"/>
    <property type="match status" value="1"/>
</dbReference>
<comment type="cofactor">
    <cofactor evidence="1">
        <name>FAD</name>
        <dbReference type="ChEBI" id="CHEBI:57692"/>
    </cofactor>
</comment>
<dbReference type="AlphaFoldDB" id="A0A815G414"/>
<dbReference type="InterPro" id="IPR000172">
    <property type="entry name" value="GMC_OxRdtase_N"/>
</dbReference>
<dbReference type="Gene3D" id="3.50.50.60">
    <property type="entry name" value="FAD/NAD(P)-binding domain"/>
    <property type="match status" value="1"/>
</dbReference>
<evidence type="ECO:0000313" key="7">
    <source>
        <dbReference type="EMBL" id="CAF1334103.1"/>
    </source>
</evidence>
<dbReference type="SUPFAM" id="SSF56784">
    <property type="entry name" value="HAD-like"/>
    <property type="match status" value="1"/>
</dbReference>
<dbReference type="Proteomes" id="UP000663852">
    <property type="component" value="Unassembled WGS sequence"/>
</dbReference>
<reference evidence="7" key="1">
    <citation type="submission" date="2021-02" db="EMBL/GenBank/DDBJ databases">
        <authorList>
            <person name="Nowell W R."/>
        </authorList>
    </citation>
    <scope>NUCLEOTIDE SEQUENCE</scope>
</reference>
<keyword evidence="4" id="KW-0274">FAD</keyword>
<evidence type="ECO:0000256" key="5">
    <source>
        <dbReference type="SAM" id="Phobius"/>
    </source>
</evidence>
<dbReference type="InterPro" id="IPR023214">
    <property type="entry name" value="HAD_sf"/>
</dbReference>
<dbReference type="Gene3D" id="3.40.50.1000">
    <property type="entry name" value="HAD superfamily/HAD-like"/>
    <property type="match status" value="1"/>
</dbReference>
<evidence type="ECO:0000259" key="6">
    <source>
        <dbReference type="PROSITE" id="PS00624"/>
    </source>
</evidence>
<dbReference type="Pfam" id="PF08645">
    <property type="entry name" value="PNK3P"/>
    <property type="match status" value="1"/>
</dbReference>
<dbReference type="SUPFAM" id="SSF51905">
    <property type="entry name" value="FAD/NAD(P)-binding domain"/>
    <property type="match status" value="1"/>
</dbReference>
<evidence type="ECO:0000256" key="1">
    <source>
        <dbReference type="ARBA" id="ARBA00001974"/>
    </source>
</evidence>
<organism evidence="7 8">
    <name type="scientific">Adineta ricciae</name>
    <name type="common">Rotifer</name>
    <dbReference type="NCBI Taxonomy" id="249248"/>
    <lineage>
        <taxon>Eukaryota</taxon>
        <taxon>Metazoa</taxon>
        <taxon>Spiralia</taxon>
        <taxon>Gnathifera</taxon>
        <taxon>Rotifera</taxon>
        <taxon>Eurotatoria</taxon>
        <taxon>Bdelloidea</taxon>
        <taxon>Adinetida</taxon>
        <taxon>Adinetidae</taxon>
        <taxon>Adineta</taxon>
    </lineage>
</organism>
<feature type="transmembrane region" description="Helical" evidence="5">
    <location>
        <begin position="20"/>
        <end position="43"/>
    </location>
</feature>
<dbReference type="InterPro" id="IPR023393">
    <property type="entry name" value="START-like_dom_sf"/>
</dbReference>
<name>A0A815G414_ADIRI</name>
<dbReference type="OrthoDB" id="269227at2759"/>
<dbReference type="Gene3D" id="3.30.530.20">
    <property type="match status" value="1"/>
</dbReference>
<dbReference type="InterPro" id="IPR019587">
    <property type="entry name" value="Polyketide_cyclase/dehydratase"/>
</dbReference>
<sequence>MRQQSNTSISSDVKKCNRLILGVTIMLAFVLISLTVTTLIFVVKIDKRESTLQLEPLTTTPTTIEQENTTFVLPITDRTAYHFIVVGCGTSGAVLASRLSENPHFRVICIEKGPRDLPNEAEWSAMKIPNDFNFISPHDPVIITTRQQSLNKLVYIPRSMGLGGTSRIYGMINARASPDMLKEWPEGWQYEHFLPYYKKLEDHYCHHMLTNISTEDCELYHGKSGPMQVNSLDSLLFHNVSQAFREICYDTNQPWNGYSTDYNGDLINRPHSCSMFEQFKYRPSGTSSWFRGSSKTGYLTTEVLKRPNLSIVVDSTVTRIIFDDTARAIGVEYYDTSSHTVKRITALYEVILAAGAFATPHLLQVSGIGDPDHLQTINVSLVANNTHVGKYLADHISLPYIVQLHDCDETFNDMNGPFSWLVQFNSGVRTNQSKNIRDIQIYVLDASDGRFTHASRFCSEIKADRCGVSKPGTIATLRITLQNTDFSSGTVKAPTNSIFDKPEIDLNWTKLSDNDRNTFLMAVHLLRSYTLNKSSEFGQLIAGEILPGPLTFDEYFKFMESALHPTCSCRMGFCTDKELLVRGTTSLRVCDASSFGSQIDANPSATIYAMAEMLSDKLKRQYTSQHRVGTWKTRQSMLVFESDGIVSCSKIAAFDLEGTLIHTNPNNVSNWYLFNSFVRSRLQHLHSDGYKIVIFTDQANVTSKLEFQLQWQSKIEMIATALKVPIQLFSSTTNDDYRTPRVAMWRDFTWLFNDGINIDYKASFYVSKYRRENFSDVHIQFAANIPLAYYSSDQQFTNASSYPTVRHFNIIQTVRISNTAEVVWKLIGGFFSIHKWHPQISACEKVDDPQQLFVKRRLVFFGQIIETIEQLQVLDNYKREYQYKNIGGRWGKAVQNYASKLSVMEDDNGRSVIVSWSASFDSQTDIVTTFYRTGLDALVELLSSPLMCSSYTGNNFKEKLFSRKDQANPSIYWRQEYNINASELWKHIDTQNRVLNDQLPKSHGSLLSYDRDNYELTYCTSTSTSQSSFVTKYISMEKVISTDSTSSAWIRTGYIISMTNDRSVDDFANHILENIFVAEGDKLRQQLSKLNT</sequence>
<dbReference type="EMBL" id="CAJNOJ010000247">
    <property type="protein sequence ID" value="CAF1334103.1"/>
    <property type="molecule type" value="Genomic_DNA"/>
</dbReference>
<evidence type="ECO:0000313" key="8">
    <source>
        <dbReference type="Proteomes" id="UP000663852"/>
    </source>
</evidence>
<protein>
    <recommendedName>
        <fullName evidence="6">Glucose-methanol-choline oxidoreductase N-terminal domain-containing protein</fullName>
    </recommendedName>
</protein>